<feature type="region of interest" description="Disordered" evidence="2">
    <location>
        <begin position="28"/>
        <end position="62"/>
    </location>
</feature>
<proteinExistence type="predicted"/>
<name>A0A9P5NHH6_GYMJU</name>
<feature type="coiled-coil region" evidence="1">
    <location>
        <begin position="68"/>
        <end position="106"/>
    </location>
</feature>
<evidence type="ECO:0000313" key="3">
    <source>
        <dbReference type="EMBL" id="KAF8886686.1"/>
    </source>
</evidence>
<evidence type="ECO:0000256" key="2">
    <source>
        <dbReference type="SAM" id="MobiDB-lite"/>
    </source>
</evidence>
<organism evidence="3 4">
    <name type="scientific">Gymnopilus junonius</name>
    <name type="common">Spectacular rustgill mushroom</name>
    <name type="synonym">Gymnopilus spectabilis subsp. junonius</name>
    <dbReference type="NCBI Taxonomy" id="109634"/>
    <lineage>
        <taxon>Eukaryota</taxon>
        <taxon>Fungi</taxon>
        <taxon>Dikarya</taxon>
        <taxon>Basidiomycota</taxon>
        <taxon>Agaricomycotina</taxon>
        <taxon>Agaricomycetes</taxon>
        <taxon>Agaricomycetidae</taxon>
        <taxon>Agaricales</taxon>
        <taxon>Agaricineae</taxon>
        <taxon>Hymenogastraceae</taxon>
        <taxon>Gymnopilus</taxon>
    </lineage>
</organism>
<keyword evidence="4" id="KW-1185">Reference proteome</keyword>
<comment type="caution">
    <text evidence="3">The sequence shown here is derived from an EMBL/GenBank/DDBJ whole genome shotgun (WGS) entry which is preliminary data.</text>
</comment>
<reference evidence="3" key="1">
    <citation type="submission" date="2020-11" db="EMBL/GenBank/DDBJ databases">
        <authorList>
            <consortium name="DOE Joint Genome Institute"/>
            <person name="Ahrendt S."/>
            <person name="Riley R."/>
            <person name="Andreopoulos W."/>
            <person name="LaButti K."/>
            <person name="Pangilinan J."/>
            <person name="Ruiz-duenas F.J."/>
            <person name="Barrasa J.M."/>
            <person name="Sanchez-Garcia M."/>
            <person name="Camarero S."/>
            <person name="Miyauchi S."/>
            <person name="Serrano A."/>
            <person name="Linde D."/>
            <person name="Babiker R."/>
            <person name="Drula E."/>
            <person name="Ayuso-Fernandez I."/>
            <person name="Pacheco R."/>
            <person name="Padilla G."/>
            <person name="Ferreira P."/>
            <person name="Barriuso J."/>
            <person name="Kellner H."/>
            <person name="Castanera R."/>
            <person name="Alfaro M."/>
            <person name="Ramirez L."/>
            <person name="Pisabarro A.G."/>
            <person name="Kuo A."/>
            <person name="Tritt A."/>
            <person name="Lipzen A."/>
            <person name="He G."/>
            <person name="Yan M."/>
            <person name="Ng V."/>
            <person name="Cullen D."/>
            <person name="Martin F."/>
            <person name="Rosso M.-N."/>
            <person name="Henrissat B."/>
            <person name="Hibbett D."/>
            <person name="Martinez A.T."/>
            <person name="Grigoriev I.V."/>
        </authorList>
    </citation>
    <scope>NUCLEOTIDE SEQUENCE</scope>
    <source>
        <strain evidence="3">AH 44721</strain>
    </source>
</reference>
<feature type="compositionally biased region" description="Polar residues" evidence="2">
    <location>
        <begin position="136"/>
        <end position="146"/>
    </location>
</feature>
<keyword evidence="1" id="KW-0175">Coiled coil</keyword>
<feature type="compositionally biased region" description="Polar residues" evidence="2">
    <location>
        <begin position="38"/>
        <end position="48"/>
    </location>
</feature>
<dbReference type="Proteomes" id="UP000724874">
    <property type="component" value="Unassembled WGS sequence"/>
</dbReference>
<accession>A0A9P5NHH6</accession>
<feature type="compositionally biased region" description="Basic residues" evidence="2">
    <location>
        <begin position="203"/>
        <end position="217"/>
    </location>
</feature>
<protein>
    <submittedName>
        <fullName evidence="3">Uncharacterized protein</fullName>
    </submittedName>
</protein>
<dbReference type="AlphaFoldDB" id="A0A9P5NHH6"/>
<dbReference type="EMBL" id="JADNYJ010000094">
    <property type="protein sequence ID" value="KAF8886686.1"/>
    <property type="molecule type" value="Genomic_DNA"/>
</dbReference>
<dbReference type="OrthoDB" id="3067415at2759"/>
<evidence type="ECO:0000256" key="1">
    <source>
        <dbReference type="SAM" id="Coils"/>
    </source>
</evidence>
<sequence length="217" mass="23792">MTSNLSLLVDNLVSAKMMAVMDSMVKARAAAKAPPSTSPDQPDQVTSPTERESSPAESHGSVLISTLLDELKAMKEETRLRVQREKEEMEAIRQLHSAEVDALRRRLSYLESQNRYFESGVKLRERSASLHGGSNGHTIHTPTRTRSPAPMEGVAPTPGASIAGGARGENGAKTNPTPTPTSERTYSFSRERGEDDLPLPIKSQRKHHISFPRPHFG</sequence>
<evidence type="ECO:0000313" key="4">
    <source>
        <dbReference type="Proteomes" id="UP000724874"/>
    </source>
</evidence>
<feature type="compositionally biased region" description="Polar residues" evidence="2">
    <location>
        <begin position="172"/>
        <end position="188"/>
    </location>
</feature>
<gene>
    <name evidence="3" type="ORF">CPB84DRAFT_1537788</name>
</gene>
<feature type="region of interest" description="Disordered" evidence="2">
    <location>
        <begin position="128"/>
        <end position="217"/>
    </location>
</feature>